<reference evidence="1" key="1">
    <citation type="journal article" date="2015" name="Nature">
        <title>Complex archaea that bridge the gap between prokaryotes and eukaryotes.</title>
        <authorList>
            <person name="Spang A."/>
            <person name="Saw J.H."/>
            <person name="Jorgensen S.L."/>
            <person name="Zaremba-Niedzwiedzka K."/>
            <person name="Martijn J."/>
            <person name="Lind A.E."/>
            <person name="van Eijk R."/>
            <person name="Schleper C."/>
            <person name="Guy L."/>
            <person name="Ettema T.J."/>
        </authorList>
    </citation>
    <scope>NUCLEOTIDE SEQUENCE</scope>
</reference>
<dbReference type="EMBL" id="LAZR01016161">
    <property type="protein sequence ID" value="KKM05691.1"/>
    <property type="molecule type" value="Genomic_DNA"/>
</dbReference>
<name>A0A0F9JIT5_9ZZZZ</name>
<organism evidence="1">
    <name type="scientific">marine sediment metagenome</name>
    <dbReference type="NCBI Taxonomy" id="412755"/>
    <lineage>
        <taxon>unclassified sequences</taxon>
        <taxon>metagenomes</taxon>
        <taxon>ecological metagenomes</taxon>
    </lineage>
</organism>
<comment type="caution">
    <text evidence="1">The sequence shown here is derived from an EMBL/GenBank/DDBJ whole genome shotgun (WGS) entry which is preliminary data.</text>
</comment>
<evidence type="ECO:0000313" key="1">
    <source>
        <dbReference type="EMBL" id="KKM05691.1"/>
    </source>
</evidence>
<gene>
    <name evidence="1" type="ORF">LCGC14_1751490</name>
</gene>
<proteinExistence type="predicted"/>
<protein>
    <submittedName>
        <fullName evidence="1">Uncharacterized protein</fullName>
    </submittedName>
</protein>
<accession>A0A0F9JIT5</accession>
<dbReference type="AlphaFoldDB" id="A0A0F9JIT5"/>
<sequence>MENLIDQIESCDYECQAGPLTLNVDWQKLKEVAAIHADRLWVIQFRGQVVQHTAGYGGWRYWVFTNKKEGEALASEWQHKICECKDKYEVVPLLSAIAKAKGE</sequence>